<dbReference type="FunFam" id="3.40.50.720:FF:000084">
    <property type="entry name" value="Short-chain dehydrogenase reductase"/>
    <property type="match status" value="1"/>
</dbReference>
<protein>
    <submittedName>
        <fullName evidence="5">SDR family oxidoreductase</fullName>
    </submittedName>
</protein>
<organism evidence="5">
    <name type="scientific">Paenibacillus sp. SYP-B3998</name>
    <dbReference type="NCBI Taxonomy" id="2678564"/>
    <lineage>
        <taxon>Bacteria</taxon>
        <taxon>Bacillati</taxon>
        <taxon>Bacillota</taxon>
        <taxon>Bacilli</taxon>
        <taxon>Bacillales</taxon>
        <taxon>Paenibacillaceae</taxon>
        <taxon>Paenibacillus</taxon>
    </lineage>
</organism>
<comment type="caution">
    <text evidence="5">The sequence shown here is derived from an EMBL/GenBank/DDBJ whole genome shotgun (WGS) entry which is preliminary data.</text>
</comment>
<dbReference type="Gene3D" id="3.40.50.720">
    <property type="entry name" value="NAD(P)-binding Rossmann-like Domain"/>
    <property type="match status" value="1"/>
</dbReference>
<dbReference type="EMBL" id="JAAIKC010000008">
    <property type="protein sequence ID" value="NEW08169.1"/>
    <property type="molecule type" value="Genomic_DNA"/>
</dbReference>
<dbReference type="PANTHER" id="PTHR42879">
    <property type="entry name" value="3-OXOACYL-(ACYL-CARRIER-PROTEIN) REDUCTASE"/>
    <property type="match status" value="1"/>
</dbReference>
<dbReference type="InterPro" id="IPR020904">
    <property type="entry name" value="Sc_DH/Rdtase_CS"/>
</dbReference>
<dbReference type="InterPro" id="IPR057326">
    <property type="entry name" value="KR_dom"/>
</dbReference>
<reference evidence="5" key="1">
    <citation type="submission" date="2020-02" db="EMBL/GenBank/DDBJ databases">
        <authorList>
            <person name="Shen X.-R."/>
            <person name="Zhang Y.-X."/>
        </authorList>
    </citation>
    <scope>NUCLEOTIDE SEQUENCE</scope>
    <source>
        <strain evidence="5">SYP-B3998</strain>
    </source>
</reference>
<dbReference type="PANTHER" id="PTHR42879:SF2">
    <property type="entry name" value="3-OXOACYL-[ACYL-CARRIER-PROTEIN] REDUCTASE FABG"/>
    <property type="match status" value="1"/>
</dbReference>
<dbReference type="GO" id="GO:0008206">
    <property type="term" value="P:bile acid metabolic process"/>
    <property type="evidence" value="ECO:0007669"/>
    <property type="project" value="UniProtKB-ARBA"/>
</dbReference>
<proteinExistence type="inferred from homology"/>
<keyword evidence="2" id="KW-0560">Oxidoreductase</keyword>
<dbReference type="RefSeq" id="WP_163950486.1">
    <property type="nucleotide sequence ID" value="NZ_JAAIKC010000008.1"/>
</dbReference>
<feature type="domain" description="Ketoreductase" evidence="4">
    <location>
        <begin position="7"/>
        <end position="191"/>
    </location>
</feature>
<dbReference type="PRINTS" id="PR00080">
    <property type="entry name" value="SDRFAMILY"/>
</dbReference>
<name>A0A6G4A2X4_9BACL</name>
<dbReference type="InterPro" id="IPR002347">
    <property type="entry name" value="SDR_fam"/>
</dbReference>
<dbReference type="PROSITE" id="PS00061">
    <property type="entry name" value="ADH_SHORT"/>
    <property type="match status" value="1"/>
</dbReference>
<dbReference type="PRINTS" id="PR00081">
    <property type="entry name" value="GDHRDH"/>
</dbReference>
<evidence type="ECO:0000256" key="2">
    <source>
        <dbReference type="ARBA" id="ARBA00023002"/>
    </source>
</evidence>
<gene>
    <name evidence="5" type="ORF">GK047_19400</name>
</gene>
<sequence length="230" mass="24158">MGKLNGKTAIITGAGSGLGRAMALTFAQEGAHVVLCGRRLHKIEDVHEQITSLGGSSLAVHADVSQEPDVKKLVAAALSFTGRIDILINNAAVFEAGQTQETSLDSWNYHIVNNLTGAFLLIKQCLPVFEANNYGRIINITSGLAVNGAGGFVAYSASKAGLESLTRTVADEMSSKDILCNMFNPGTIRTEMHATGRDPLEVTSDLIQLASLPAQSMNGALVEAGAFINS</sequence>
<accession>A0A6G4A2X4</accession>
<dbReference type="CDD" id="cd05233">
    <property type="entry name" value="SDR_c"/>
    <property type="match status" value="1"/>
</dbReference>
<dbReference type="InterPro" id="IPR050259">
    <property type="entry name" value="SDR"/>
</dbReference>
<evidence type="ECO:0000259" key="4">
    <source>
        <dbReference type="SMART" id="SM00822"/>
    </source>
</evidence>
<dbReference type="GO" id="GO:0016491">
    <property type="term" value="F:oxidoreductase activity"/>
    <property type="evidence" value="ECO:0007669"/>
    <property type="project" value="UniProtKB-KW"/>
</dbReference>
<comment type="similarity">
    <text evidence="1 3">Belongs to the short-chain dehydrogenases/reductases (SDR) family.</text>
</comment>
<evidence type="ECO:0000313" key="5">
    <source>
        <dbReference type="EMBL" id="NEW08169.1"/>
    </source>
</evidence>
<evidence type="ECO:0000256" key="1">
    <source>
        <dbReference type="ARBA" id="ARBA00006484"/>
    </source>
</evidence>
<dbReference type="SUPFAM" id="SSF51735">
    <property type="entry name" value="NAD(P)-binding Rossmann-fold domains"/>
    <property type="match status" value="1"/>
</dbReference>
<dbReference type="SMART" id="SM00822">
    <property type="entry name" value="PKS_KR"/>
    <property type="match status" value="1"/>
</dbReference>
<dbReference type="InterPro" id="IPR036291">
    <property type="entry name" value="NAD(P)-bd_dom_sf"/>
</dbReference>
<evidence type="ECO:0000256" key="3">
    <source>
        <dbReference type="RuleBase" id="RU000363"/>
    </source>
</evidence>
<dbReference type="Pfam" id="PF00106">
    <property type="entry name" value="adh_short"/>
    <property type="match status" value="1"/>
</dbReference>
<dbReference type="AlphaFoldDB" id="A0A6G4A2X4"/>